<name>A0AAD8RHK4_LOLMU</name>
<reference evidence="2" key="1">
    <citation type="submission" date="2023-07" db="EMBL/GenBank/DDBJ databases">
        <title>A chromosome-level genome assembly of Lolium multiflorum.</title>
        <authorList>
            <person name="Chen Y."/>
            <person name="Copetti D."/>
            <person name="Kolliker R."/>
            <person name="Studer B."/>
        </authorList>
    </citation>
    <scope>NUCLEOTIDE SEQUENCE</scope>
    <source>
        <strain evidence="2">02402/16</strain>
        <tissue evidence="2">Leaf</tissue>
    </source>
</reference>
<keyword evidence="3" id="KW-1185">Reference proteome</keyword>
<gene>
    <name evidence="2" type="ORF">QYE76_000323</name>
</gene>
<evidence type="ECO:0000313" key="2">
    <source>
        <dbReference type="EMBL" id="KAK1626008.1"/>
    </source>
</evidence>
<dbReference type="AlphaFoldDB" id="A0AAD8RHK4"/>
<accession>A0AAD8RHK4</accession>
<comment type="caution">
    <text evidence="2">The sequence shown here is derived from an EMBL/GenBank/DDBJ whole genome shotgun (WGS) entry which is preliminary data.</text>
</comment>
<protein>
    <submittedName>
        <fullName evidence="2">Uncharacterized protein</fullName>
    </submittedName>
</protein>
<proteinExistence type="predicted"/>
<dbReference type="EMBL" id="JAUUTY010000005">
    <property type="protein sequence ID" value="KAK1626008.1"/>
    <property type="molecule type" value="Genomic_DNA"/>
</dbReference>
<organism evidence="2 3">
    <name type="scientific">Lolium multiflorum</name>
    <name type="common">Italian ryegrass</name>
    <name type="synonym">Lolium perenne subsp. multiflorum</name>
    <dbReference type="NCBI Taxonomy" id="4521"/>
    <lineage>
        <taxon>Eukaryota</taxon>
        <taxon>Viridiplantae</taxon>
        <taxon>Streptophyta</taxon>
        <taxon>Embryophyta</taxon>
        <taxon>Tracheophyta</taxon>
        <taxon>Spermatophyta</taxon>
        <taxon>Magnoliopsida</taxon>
        <taxon>Liliopsida</taxon>
        <taxon>Poales</taxon>
        <taxon>Poaceae</taxon>
        <taxon>BOP clade</taxon>
        <taxon>Pooideae</taxon>
        <taxon>Poodae</taxon>
        <taxon>Poeae</taxon>
        <taxon>Poeae Chloroplast Group 2 (Poeae type)</taxon>
        <taxon>Loliodinae</taxon>
        <taxon>Loliinae</taxon>
        <taxon>Lolium</taxon>
    </lineage>
</organism>
<sequence>MDKPTARSEDRGSVIGSQGPVMGEAAAPMMEKPMAPASFHWILLDIQADKGIVEVRDPLSRGMDGFRDLQKLLQVAWRAFKNHHKGALASSSGERGGAAPRQAVVLFLGFLDRGFALPSSDFIRQLLAFYGIKICDLGRTL</sequence>
<evidence type="ECO:0000256" key="1">
    <source>
        <dbReference type="SAM" id="MobiDB-lite"/>
    </source>
</evidence>
<feature type="region of interest" description="Disordered" evidence="1">
    <location>
        <begin position="1"/>
        <end position="21"/>
    </location>
</feature>
<feature type="compositionally biased region" description="Basic and acidic residues" evidence="1">
    <location>
        <begin position="1"/>
        <end position="12"/>
    </location>
</feature>
<evidence type="ECO:0000313" key="3">
    <source>
        <dbReference type="Proteomes" id="UP001231189"/>
    </source>
</evidence>
<dbReference type="Proteomes" id="UP001231189">
    <property type="component" value="Unassembled WGS sequence"/>
</dbReference>